<name>A0A7X9FP54_9DELT</name>
<reference evidence="2 3" key="1">
    <citation type="journal article" date="2020" name="Biotechnol. Biofuels">
        <title>New insights from the biogas microbiome by comprehensive genome-resolved metagenomics of nearly 1600 species originating from multiple anaerobic digesters.</title>
        <authorList>
            <person name="Campanaro S."/>
            <person name="Treu L."/>
            <person name="Rodriguez-R L.M."/>
            <person name="Kovalovszki A."/>
            <person name="Ziels R.M."/>
            <person name="Maus I."/>
            <person name="Zhu X."/>
            <person name="Kougias P.G."/>
            <person name="Basile A."/>
            <person name="Luo G."/>
            <person name="Schluter A."/>
            <person name="Konstantinidis K.T."/>
            <person name="Angelidaki I."/>
        </authorList>
    </citation>
    <scope>NUCLEOTIDE SEQUENCE [LARGE SCALE GENOMIC DNA]</scope>
    <source>
        <strain evidence="2">AS27yjCOA_65</strain>
    </source>
</reference>
<keyword evidence="1" id="KW-0472">Membrane</keyword>
<gene>
    <name evidence="2" type="ORF">GYA55_00965</name>
</gene>
<feature type="transmembrane region" description="Helical" evidence="1">
    <location>
        <begin position="376"/>
        <end position="398"/>
    </location>
</feature>
<sequence length="399" mass="46334">MRNLCQKLEWAYVLIWILFILGSIPFGRFLQRQVETNLGRNAFIVFISACLCSAVLYASYYIYRESTTLKISLLRFVWLAGISVVFGFWLFNLKDTPEVALHFLEYGILAALVYRAILRSTPSPWSYIISLLICSIVGTFDQIIKWLTPQRVFDYYDIFINSGSAFLVLLAIAFVICPNSNNNLFERRHLSLFKNCASSQILLLALCLSNTPYIMEQYLSYFPSLRYVEKKENLMAEYGFKHKDPEIGIFYSRFTIKQLKDLDLARGESAAHILAMYPGNETYGQFIQKYSPFTDPFLHEFRVHLFRRDEYLRKISLNGVRPNNCSVVWHENLILEKYFGNTLRFSNNVLKDKDRELVKTCSGTKEVYISPVSSDLITSFSPLTLWLFALALLILLFFI</sequence>
<evidence type="ECO:0000313" key="2">
    <source>
        <dbReference type="EMBL" id="NMC61716.1"/>
    </source>
</evidence>
<feature type="transmembrane region" description="Helical" evidence="1">
    <location>
        <begin position="125"/>
        <end position="144"/>
    </location>
</feature>
<evidence type="ECO:0000313" key="3">
    <source>
        <dbReference type="Proteomes" id="UP000524246"/>
    </source>
</evidence>
<feature type="transmembrane region" description="Helical" evidence="1">
    <location>
        <begin position="12"/>
        <end position="30"/>
    </location>
</feature>
<feature type="transmembrane region" description="Helical" evidence="1">
    <location>
        <begin position="75"/>
        <end position="93"/>
    </location>
</feature>
<dbReference type="Proteomes" id="UP000524246">
    <property type="component" value="Unassembled WGS sequence"/>
</dbReference>
<dbReference type="NCBIfam" id="NF037970">
    <property type="entry name" value="vanZ_1"/>
    <property type="match status" value="1"/>
</dbReference>
<organism evidence="2 3">
    <name type="scientific">SAR324 cluster bacterium</name>
    <dbReference type="NCBI Taxonomy" id="2024889"/>
    <lineage>
        <taxon>Bacteria</taxon>
        <taxon>Deltaproteobacteria</taxon>
        <taxon>SAR324 cluster</taxon>
    </lineage>
</organism>
<proteinExistence type="predicted"/>
<feature type="transmembrane region" description="Helical" evidence="1">
    <location>
        <begin position="156"/>
        <end position="176"/>
    </location>
</feature>
<keyword evidence="1" id="KW-1133">Transmembrane helix</keyword>
<protein>
    <submittedName>
        <fullName evidence="2">VanZ family protein</fullName>
    </submittedName>
</protein>
<feature type="transmembrane region" description="Helical" evidence="1">
    <location>
        <begin position="99"/>
        <end position="118"/>
    </location>
</feature>
<evidence type="ECO:0000256" key="1">
    <source>
        <dbReference type="SAM" id="Phobius"/>
    </source>
</evidence>
<accession>A0A7X9FP54</accession>
<dbReference type="AlphaFoldDB" id="A0A7X9FP54"/>
<comment type="caution">
    <text evidence="2">The sequence shown here is derived from an EMBL/GenBank/DDBJ whole genome shotgun (WGS) entry which is preliminary data.</text>
</comment>
<dbReference type="EMBL" id="JAAZON010000032">
    <property type="protein sequence ID" value="NMC61716.1"/>
    <property type="molecule type" value="Genomic_DNA"/>
</dbReference>
<keyword evidence="1" id="KW-0812">Transmembrane</keyword>
<feature type="transmembrane region" description="Helical" evidence="1">
    <location>
        <begin position="42"/>
        <end position="63"/>
    </location>
</feature>